<organism evidence="1 2">
    <name type="scientific">Marivivens niveibacter</name>
    <dbReference type="NCBI Taxonomy" id="1930667"/>
    <lineage>
        <taxon>Bacteria</taxon>
        <taxon>Pseudomonadati</taxon>
        <taxon>Pseudomonadota</taxon>
        <taxon>Alphaproteobacteria</taxon>
        <taxon>Rhodobacterales</taxon>
        <taxon>Paracoccaceae</taxon>
        <taxon>Marivivens group</taxon>
        <taxon>Marivivens</taxon>
    </lineage>
</organism>
<dbReference type="Proteomes" id="UP000194664">
    <property type="component" value="Unassembled WGS sequence"/>
</dbReference>
<name>A0A251X1L8_9RHOB</name>
<dbReference type="AlphaFoldDB" id="A0A251X1L8"/>
<sequence length="204" mass="22965">MTSPTPKDATLSEVFSPRAADAAAVGFVVAHLDTDKPVLWIQDRITRKETGRPYTPGLPRDLDLIYVDVTRPVDVLWAMEEGLRCRDFGAVLGELWGNPQALDFTATKRLALRAESYRVPAWLIRRAAEPTLSAARNRWRVSSLQSLQNPWDNRAPGTPVWEADLFRTRWGKPGRWVATYDNGTLQFSHGMEADAVPPAEQVRR</sequence>
<evidence type="ECO:0000313" key="2">
    <source>
        <dbReference type="Proteomes" id="UP000194664"/>
    </source>
</evidence>
<dbReference type="Gene3D" id="3.40.50.300">
    <property type="entry name" value="P-loop containing nucleotide triphosphate hydrolases"/>
    <property type="match status" value="1"/>
</dbReference>
<dbReference type="SUPFAM" id="SSF52540">
    <property type="entry name" value="P-loop containing nucleoside triphosphate hydrolases"/>
    <property type="match status" value="1"/>
</dbReference>
<dbReference type="RefSeq" id="WP_086450269.1">
    <property type="nucleotide sequence ID" value="NZ_MSPP01000001.1"/>
</dbReference>
<proteinExistence type="predicted"/>
<keyword evidence="2" id="KW-1185">Reference proteome</keyword>
<evidence type="ECO:0000313" key="1">
    <source>
        <dbReference type="EMBL" id="OUD10620.1"/>
    </source>
</evidence>
<accession>A0A251X1L8</accession>
<comment type="caution">
    <text evidence="1">The sequence shown here is derived from an EMBL/GenBank/DDBJ whole genome shotgun (WGS) entry which is preliminary data.</text>
</comment>
<protein>
    <submittedName>
        <fullName evidence="1">Uncharacterized protein</fullName>
    </submittedName>
</protein>
<dbReference type="EMBL" id="MSPP01000001">
    <property type="protein sequence ID" value="OUD10620.1"/>
    <property type="molecule type" value="Genomic_DNA"/>
</dbReference>
<reference evidence="1 2" key="1">
    <citation type="submission" date="2016-12" db="EMBL/GenBank/DDBJ databases">
        <title>The draft genome sequence of HSLHS2.</title>
        <authorList>
            <person name="Hu D."/>
            <person name="Wang L."/>
            <person name="Shao Z."/>
        </authorList>
    </citation>
    <scope>NUCLEOTIDE SEQUENCE [LARGE SCALE GENOMIC DNA]</scope>
    <source>
        <strain evidence="1">MCCC 1A06712</strain>
    </source>
</reference>
<dbReference type="OrthoDB" id="7202530at2"/>
<dbReference type="InterPro" id="IPR027417">
    <property type="entry name" value="P-loop_NTPase"/>
</dbReference>
<gene>
    <name evidence="1" type="ORF">BVC71_03770</name>
</gene>